<evidence type="ECO:0000313" key="2">
    <source>
        <dbReference type="EMBL" id="AXO14101.1"/>
    </source>
</evidence>
<dbReference type="InterPro" id="IPR052189">
    <property type="entry name" value="L-asp_N-monooxygenase_NS-form"/>
</dbReference>
<accession>A0ABM6XWN6</accession>
<dbReference type="RefSeq" id="WP_064789993.1">
    <property type="nucleotide sequence ID" value="NZ_CP031555.1"/>
</dbReference>
<evidence type="ECO:0000259" key="1">
    <source>
        <dbReference type="Pfam" id="PF13454"/>
    </source>
</evidence>
<dbReference type="Pfam" id="PF13454">
    <property type="entry name" value="NAD_binding_9"/>
    <property type="match status" value="1"/>
</dbReference>
<dbReference type="Proteomes" id="UP000256971">
    <property type="component" value="Chromosome"/>
</dbReference>
<dbReference type="Gene3D" id="3.50.50.60">
    <property type="entry name" value="FAD/NAD(P)-binding domain"/>
    <property type="match status" value="1"/>
</dbReference>
<organism evidence="2 3">
    <name type="scientific">Thalassospira indica</name>
    <dbReference type="NCBI Taxonomy" id="1891279"/>
    <lineage>
        <taxon>Bacteria</taxon>
        <taxon>Pseudomonadati</taxon>
        <taxon>Pseudomonadota</taxon>
        <taxon>Alphaproteobacteria</taxon>
        <taxon>Rhodospirillales</taxon>
        <taxon>Thalassospiraceae</taxon>
        <taxon>Thalassospira</taxon>
    </lineage>
</organism>
<keyword evidence="3" id="KW-1185">Reference proteome</keyword>
<feature type="domain" description="FAD-dependent urate hydroxylase HpyO/Asp monooxygenase CreE-like FAD/NAD(P)-binding" evidence="1">
    <location>
        <begin position="7"/>
        <end position="160"/>
    </location>
</feature>
<dbReference type="EMBL" id="CP031555">
    <property type="protein sequence ID" value="AXO14101.1"/>
    <property type="molecule type" value="Genomic_DNA"/>
</dbReference>
<protein>
    <recommendedName>
        <fullName evidence="1">FAD-dependent urate hydroxylase HpyO/Asp monooxygenase CreE-like FAD/NAD(P)-binding domain-containing protein</fullName>
    </recommendedName>
</protein>
<gene>
    <name evidence="2" type="ORF">DY252_07575</name>
</gene>
<sequence>MAYKIGIVGGGLSGSLLAIQLLRRLPETDEVIVFEPRSVCGRGLAYGTNCASHILNVPAGKISIFPDRRDDFIEWLATSDDPEIRRYATAASFVPRQIFGDYVCSRLDQSIKQRFRPESFAHVRDTVNSAYPAEGGHKLHIRTERDQIFEVDHLVLAMGNSLASQTRYGFLHPWNTERTEGTSMRGPILVLGSGLTAVDTLLRLRETGYEGQVVFLSRRGLLPRPHDLTEPENHPAFTPTDAGAQPLSTLLAKVRNNAKQFGWRTTIDGLRPMTQAIWQALDDVKRRRFIRHLQTWWDVHRHRMSQETAQIIEAELASGNLKIIKGRISNAQKKPGQSWEISIRRHGQETAEDFSFPVAYDCTGPRADLETIDVPLIWFLNNMGHIRPDPLGLGIDVDDTCQAIKSNGKSSKFISVIGPLTRGKFWEITAAAEIRNQAATLAEDLSNKASSRYERTSLISADLPATITGREIL</sequence>
<dbReference type="InterPro" id="IPR038732">
    <property type="entry name" value="HpyO/CreE_NAD-binding"/>
</dbReference>
<dbReference type="PANTHER" id="PTHR40254:SF1">
    <property type="entry name" value="BLR0577 PROTEIN"/>
    <property type="match status" value="1"/>
</dbReference>
<name>A0ABM6XWN6_9PROT</name>
<proteinExistence type="predicted"/>
<dbReference type="PANTHER" id="PTHR40254">
    <property type="entry name" value="BLR0577 PROTEIN"/>
    <property type="match status" value="1"/>
</dbReference>
<evidence type="ECO:0000313" key="3">
    <source>
        <dbReference type="Proteomes" id="UP000256971"/>
    </source>
</evidence>
<reference evidence="2 3" key="1">
    <citation type="submission" date="2018-08" db="EMBL/GenBank/DDBJ databases">
        <title>Complete genome sequence of type strain Thalassospira indica MCCC 1A01103T, isolated from isolated from deep seawater of the Indian Ocean.</title>
        <authorList>
            <person name="Liu Y."/>
        </authorList>
    </citation>
    <scope>NUCLEOTIDE SEQUENCE [LARGE SCALE GENOMIC DNA]</scope>
    <source>
        <strain evidence="2 3">PB8BT</strain>
    </source>
</reference>
<dbReference type="SUPFAM" id="SSF51905">
    <property type="entry name" value="FAD/NAD(P)-binding domain"/>
    <property type="match status" value="1"/>
</dbReference>
<dbReference type="InterPro" id="IPR036188">
    <property type="entry name" value="FAD/NAD-bd_sf"/>
</dbReference>